<evidence type="ECO:0000313" key="1">
    <source>
        <dbReference type="EMBL" id="KKL20225.1"/>
    </source>
</evidence>
<reference evidence="1" key="1">
    <citation type="journal article" date="2015" name="Nature">
        <title>Complex archaea that bridge the gap between prokaryotes and eukaryotes.</title>
        <authorList>
            <person name="Spang A."/>
            <person name="Saw J.H."/>
            <person name="Jorgensen S.L."/>
            <person name="Zaremba-Niedzwiedzka K."/>
            <person name="Martijn J."/>
            <person name="Lind A.E."/>
            <person name="van Eijk R."/>
            <person name="Schleper C."/>
            <person name="Guy L."/>
            <person name="Ettema T.J."/>
        </authorList>
    </citation>
    <scope>NUCLEOTIDE SEQUENCE</scope>
</reference>
<comment type="caution">
    <text evidence="1">The sequence shown here is derived from an EMBL/GenBank/DDBJ whole genome shotgun (WGS) entry which is preliminary data.</text>
</comment>
<dbReference type="AlphaFoldDB" id="A0A0F9BET2"/>
<sequence length="100" mass="11359">PSTCLASKRPLIVNNSPMLRHLVHPPQVDPGKMFDAPKYRQVFSVFGELEGLDDLLCYVHGSSRAGLIAEYLWAGELDAYEDLSWTKAAARMVKHWEEMR</sequence>
<accession>A0A0F9BET2</accession>
<organism evidence="1">
    <name type="scientific">marine sediment metagenome</name>
    <dbReference type="NCBI Taxonomy" id="412755"/>
    <lineage>
        <taxon>unclassified sequences</taxon>
        <taxon>metagenomes</taxon>
        <taxon>ecological metagenomes</taxon>
    </lineage>
</organism>
<gene>
    <name evidence="1" type="ORF">LCGC14_2457570</name>
</gene>
<feature type="non-terminal residue" evidence="1">
    <location>
        <position position="1"/>
    </location>
</feature>
<proteinExistence type="predicted"/>
<protein>
    <submittedName>
        <fullName evidence="1">Uncharacterized protein</fullName>
    </submittedName>
</protein>
<name>A0A0F9BET2_9ZZZZ</name>
<dbReference type="EMBL" id="LAZR01038180">
    <property type="protein sequence ID" value="KKL20225.1"/>
    <property type="molecule type" value="Genomic_DNA"/>
</dbReference>